<proteinExistence type="predicted"/>
<dbReference type="Proteomes" id="UP001196565">
    <property type="component" value="Unassembled WGS sequence"/>
</dbReference>
<keyword evidence="3" id="KW-1185">Reference proteome</keyword>
<evidence type="ECO:0000313" key="3">
    <source>
        <dbReference type="Proteomes" id="UP001196565"/>
    </source>
</evidence>
<dbReference type="InterPro" id="IPR053861">
    <property type="entry name" value="Phage_Mu_Gp45_N"/>
</dbReference>
<accession>A0ABS7AI74</accession>
<evidence type="ECO:0000313" key="2">
    <source>
        <dbReference type="EMBL" id="MBW6402027.1"/>
    </source>
</evidence>
<dbReference type="RefSeq" id="WP_219766893.1">
    <property type="nucleotide sequence ID" value="NZ_JAHYBZ010000020.1"/>
</dbReference>
<dbReference type="EMBL" id="JAHYBZ010000020">
    <property type="protein sequence ID" value="MBW6402027.1"/>
    <property type="molecule type" value="Genomic_DNA"/>
</dbReference>
<gene>
    <name evidence="2" type="ORF">KPL78_29545</name>
</gene>
<name>A0ABS7AI74_9PROT</name>
<feature type="domain" description="Bacteriophage Mu Gp45 N-terminal" evidence="1">
    <location>
        <begin position="15"/>
        <end position="79"/>
    </location>
</feature>
<reference evidence="2 3" key="1">
    <citation type="submission" date="2021-07" db="EMBL/GenBank/DDBJ databases">
        <authorList>
            <person name="So Y."/>
        </authorList>
    </citation>
    <scope>NUCLEOTIDE SEQUENCE [LARGE SCALE GENOMIC DNA]</scope>
    <source>
        <strain evidence="2 3">HJA6</strain>
    </source>
</reference>
<dbReference type="Pfam" id="PF06890">
    <property type="entry name" value="Phage_Mu_Gp45"/>
    <property type="match status" value="1"/>
</dbReference>
<protein>
    <submittedName>
        <fullName evidence="2">Phage baseplate assembly protein</fullName>
    </submittedName>
</protein>
<comment type="caution">
    <text evidence="2">The sequence shown here is derived from an EMBL/GenBank/DDBJ whole genome shotgun (WGS) entry which is preliminary data.</text>
</comment>
<sequence length="178" mass="17781">MDEIIATLRGLIQHGILHRVEDGGGVQVVDVETAEGVLRGSVQVLQTPGFASNPGTDGVTALVLAPGGDQGIPVVIITATGVGLGKLGTGEAALYALDGSARVHVKPGGEVHVLAATKIVADCAEAEVTATGKIRATCAQAEVTASTKATITAPQIELHGTVNVVGTLKVNGITLAVP</sequence>
<evidence type="ECO:0000259" key="1">
    <source>
        <dbReference type="Pfam" id="PF06890"/>
    </source>
</evidence>
<organism evidence="2 3">
    <name type="scientific">Roseomonas alba</name>
    <dbReference type="NCBI Taxonomy" id="2846776"/>
    <lineage>
        <taxon>Bacteria</taxon>
        <taxon>Pseudomonadati</taxon>
        <taxon>Pseudomonadota</taxon>
        <taxon>Alphaproteobacteria</taxon>
        <taxon>Acetobacterales</taxon>
        <taxon>Roseomonadaceae</taxon>
        <taxon>Roseomonas</taxon>
    </lineage>
</organism>